<sequence>MVQHRGELPHWVDVGLIPLINLCVALAVSGLIVLIIGENPVEAMWIMLKGAVGSLKGWGYLLYYATTFVFTGLAVAVAFHAGLFNIGGEGQAYMAGVGAAAVGLGLEFLPWPILIPLAILASMAMGAFWAWIPGVLQAKRGSHIVITTIMFNFIAASLVGYLINYWFRPVGKMAVESREITGAYIMSAREVAREFFGVRIASSPLNFSVFLALIAAWAVWYLLWRTKLGYEIRALGANPAAAVYAGIRPDRIIIIAMVISGALAGLVPVNEILGVQHRLVLGYVGGAGFVGIAVALMGRSHPIGILLAAMLFGLLYQGGSELSFAKPEINRDMVVVIQGLVILFMGALEYAFRPALSALFYPVGGEGNQ</sequence>
<evidence type="ECO:0000256" key="2">
    <source>
        <dbReference type="ARBA" id="ARBA00022475"/>
    </source>
</evidence>
<dbReference type="Pfam" id="PF02653">
    <property type="entry name" value="BPD_transp_2"/>
    <property type="match status" value="1"/>
</dbReference>
<comment type="caution">
    <text evidence="7">The sequence shown here is derived from an EMBL/GenBank/DDBJ whole genome shotgun (WGS) entry which is preliminary data.</text>
</comment>
<dbReference type="GO" id="GO:0022857">
    <property type="term" value="F:transmembrane transporter activity"/>
    <property type="evidence" value="ECO:0007669"/>
    <property type="project" value="InterPro"/>
</dbReference>
<feature type="transmembrane region" description="Helical" evidence="6">
    <location>
        <begin position="303"/>
        <end position="322"/>
    </location>
</feature>
<comment type="subcellular location">
    <subcellularLocation>
        <location evidence="1">Cell membrane</location>
        <topology evidence="1">Multi-pass membrane protein</topology>
    </subcellularLocation>
</comment>
<protein>
    <submittedName>
        <fullName evidence="7">ABC transporter permease</fullName>
    </submittedName>
</protein>
<reference evidence="8" key="1">
    <citation type="submission" date="2018-06" db="EMBL/GenBank/DDBJ databases">
        <title>Aestuariibacter litoralis strain KCTC 52945T.</title>
        <authorList>
            <person name="Li X."/>
            <person name="Salam N."/>
            <person name="Li J.-L."/>
            <person name="Chen Y.-M."/>
            <person name="Yang Z.-W."/>
            <person name="Zhang L.-Y."/>
            <person name="Han M.-X."/>
            <person name="Xiao M."/>
            <person name="Li W.-J."/>
        </authorList>
    </citation>
    <scope>NUCLEOTIDE SEQUENCE [LARGE SCALE GENOMIC DNA]</scope>
    <source>
        <strain evidence="8">KCTC 52945</strain>
    </source>
</reference>
<feature type="transmembrane region" description="Helical" evidence="6">
    <location>
        <begin position="113"/>
        <end position="132"/>
    </location>
</feature>
<dbReference type="EMBL" id="QKVK01000005">
    <property type="protein sequence ID" value="PZF76655.1"/>
    <property type="molecule type" value="Genomic_DNA"/>
</dbReference>
<dbReference type="GO" id="GO:0005886">
    <property type="term" value="C:plasma membrane"/>
    <property type="evidence" value="ECO:0007669"/>
    <property type="project" value="UniProtKB-SubCell"/>
</dbReference>
<evidence type="ECO:0000256" key="1">
    <source>
        <dbReference type="ARBA" id="ARBA00004651"/>
    </source>
</evidence>
<feature type="transmembrane region" description="Helical" evidence="6">
    <location>
        <begin position="280"/>
        <end position="297"/>
    </location>
</feature>
<feature type="transmembrane region" description="Helical" evidence="6">
    <location>
        <begin position="205"/>
        <end position="223"/>
    </location>
</feature>
<organism evidence="7 8">
    <name type="scientific">Aestuariivirga litoralis</name>
    <dbReference type="NCBI Taxonomy" id="2650924"/>
    <lineage>
        <taxon>Bacteria</taxon>
        <taxon>Pseudomonadati</taxon>
        <taxon>Pseudomonadota</taxon>
        <taxon>Alphaproteobacteria</taxon>
        <taxon>Hyphomicrobiales</taxon>
        <taxon>Aestuariivirgaceae</taxon>
        <taxon>Aestuariivirga</taxon>
    </lineage>
</organism>
<name>A0A2W2AM70_9HYPH</name>
<keyword evidence="5 6" id="KW-0472">Membrane</keyword>
<evidence type="ECO:0000313" key="7">
    <source>
        <dbReference type="EMBL" id="PZF76655.1"/>
    </source>
</evidence>
<evidence type="ECO:0000256" key="4">
    <source>
        <dbReference type="ARBA" id="ARBA00022989"/>
    </source>
</evidence>
<keyword evidence="4 6" id="KW-1133">Transmembrane helix</keyword>
<evidence type="ECO:0000256" key="3">
    <source>
        <dbReference type="ARBA" id="ARBA00022692"/>
    </source>
</evidence>
<feature type="transmembrane region" description="Helical" evidence="6">
    <location>
        <begin position="144"/>
        <end position="167"/>
    </location>
</feature>
<proteinExistence type="predicted"/>
<keyword evidence="3 6" id="KW-0812">Transmembrane</keyword>
<dbReference type="PANTHER" id="PTHR47089">
    <property type="entry name" value="ABC TRANSPORTER, PERMEASE PROTEIN"/>
    <property type="match status" value="1"/>
</dbReference>
<evidence type="ECO:0000313" key="8">
    <source>
        <dbReference type="Proteomes" id="UP000248795"/>
    </source>
</evidence>
<dbReference type="Proteomes" id="UP000248795">
    <property type="component" value="Unassembled WGS sequence"/>
</dbReference>
<dbReference type="AlphaFoldDB" id="A0A2W2AM70"/>
<keyword evidence="2" id="KW-1003">Cell membrane</keyword>
<accession>A0A2W2AM70</accession>
<keyword evidence="8" id="KW-1185">Reference proteome</keyword>
<dbReference type="CDD" id="cd06580">
    <property type="entry name" value="TM_PBP1_transp_TpRbsC_like"/>
    <property type="match status" value="1"/>
</dbReference>
<feature type="transmembrane region" description="Helical" evidence="6">
    <location>
        <begin position="334"/>
        <end position="352"/>
    </location>
</feature>
<dbReference type="PANTHER" id="PTHR47089:SF1">
    <property type="entry name" value="GUANOSINE ABC TRANSPORTER PERMEASE PROTEIN NUPP"/>
    <property type="match status" value="1"/>
</dbReference>
<feature type="transmembrane region" description="Helical" evidence="6">
    <location>
        <begin position="16"/>
        <end position="37"/>
    </location>
</feature>
<dbReference type="InterPro" id="IPR001851">
    <property type="entry name" value="ABC_transp_permease"/>
</dbReference>
<dbReference type="RefSeq" id="WP_111198892.1">
    <property type="nucleotide sequence ID" value="NZ_QKVK01000005.1"/>
</dbReference>
<evidence type="ECO:0000256" key="5">
    <source>
        <dbReference type="ARBA" id="ARBA00023136"/>
    </source>
</evidence>
<gene>
    <name evidence="7" type="ORF">DK847_12745</name>
</gene>
<evidence type="ECO:0000256" key="6">
    <source>
        <dbReference type="SAM" id="Phobius"/>
    </source>
</evidence>
<feature type="transmembrane region" description="Helical" evidence="6">
    <location>
        <begin position="253"/>
        <end position="273"/>
    </location>
</feature>
<feature type="transmembrane region" description="Helical" evidence="6">
    <location>
        <begin position="58"/>
        <end position="79"/>
    </location>
</feature>